<reference evidence="2 3" key="1">
    <citation type="submission" date="2018-10" db="EMBL/GenBank/DDBJ databases">
        <authorList>
            <person name="Vanduin D."/>
            <person name="Fouts D."/>
            <person name="Wright M."/>
            <person name="Sutton G."/>
            <person name="Nguyen K."/>
            <person name="Kreiswirth B."/>
            <person name="Chen L."/>
            <person name="Rojas L."/>
            <person name="Hujer A."/>
            <person name="Hujer K."/>
            <person name="Bonomo R."/>
            <person name="Adams M."/>
        </authorList>
    </citation>
    <scope>NUCLEOTIDE SEQUENCE [LARGE SCALE GENOMIC DNA]</scope>
    <source>
        <strain evidence="2 3">CRK0165</strain>
    </source>
</reference>
<evidence type="ECO:0000313" key="4">
    <source>
        <dbReference type="Proteomes" id="UP000468995"/>
    </source>
</evidence>
<evidence type="ECO:0000313" key="2">
    <source>
        <dbReference type="EMBL" id="ROH03812.1"/>
    </source>
</evidence>
<gene>
    <name evidence="2" type="ORF">BL124_00002795</name>
    <name evidence="1" type="ORF">FME62_21325</name>
</gene>
<accession>A0A331G0N9</accession>
<protein>
    <recommendedName>
        <fullName evidence="5">DUF4868 domain-containing protein</fullName>
    </recommendedName>
</protein>
<dbReference type="Proteomes" id="UP000283322">
    <property type="component" value="Unassembled WGS sequence"/>
</dbReference>
<reference evidence="1 4" key="2">
    <citation type="submission" date="2019-07" db="EMBL/GenBank/DDBJ databases">
        <title>Genome sequence of OXA-232-producing Klebsiella pneumoniae ST23 from septicemic neonate.</title>
        <authorList>
            <person name="Mukherjee S."/>
            <person name="Naha S."/>
            <person name="Bhadury P."/>
            <person name="Basu S."/>
        </authorList>
    </citation>
    <scope>NUCLEOTIDE SEQUENCE [LARGE SCALE GENOMIC DNA]</scope>
    <source>
        <strain evidence="1 4">EN5275</strain>
    </source>
</reference>
<dbReference type="Proteomes" id="UP000468995">
    <property type="component" value="Unassembled WGS sequence"/>
</dbReference>
<sequence>MSLFAMMNKNSAVKVYRIDTDRQTDIKIKKIFDDQLSLFESHHNTELVFEAGYTPSYNECSYIDNFDEGKILLDAVQRSTAMPLWTKNVGLNDITAFFMAPAYPQVKDKIAIQTFSKKQILNESRYLWLSKNSFTMSDLLGFNLDDKLVAILEGDKIKFRNFNNLRSIFDMSSYFAEATKQEISDFVNQPVFNIPVGFDLPALADNVIRKKVTLINKSKILVNHTVTEIKNAALTLNFPIKTTGSGSSEKIEMPTNKKEIKELLNFLDEDYFNSEITKQRFRSNSKRKA</sequence>
<name>A0A331G0N9_KLEPN</name>
<organism evidence="2 3">
    <name type="scientific">Klebsiella pneumoniae</name>
    <dbReference type="NCBI Taxonomy" id="573"/>
    <lineage>
        <taxon>Bacteria</taxon>
        <taxon>Pseudomonadati</taxon>
        <taxon>Pseudomonadota</taxon>
        <taxon>Gammaproteobacteria</taxon>
        <taxon>Enterobacterales</taxon>
        <taxon>Enterobacteriaceae</taxon>
        <taxon>Klebsiella/Raoultella group</taxon>
        <taxon>Klebsiella</taxon>
        <taxon>Klebsiella pneumoniae complex</taxon>
    </lineage>
</organism>
<dbReference type="RefSeq" id="WP_020317678.1">
    <property type="nucleotide sequence ID" value="NZ_AP025246.1"/>
</dbReference>
<dbReference type="EMBL" id="VINI01000020">
    <property type="protein sequence ID" value="MSS33313.1"/>
    <property type="molecule type" value="Genomic_DNA"/>
</dbReference>
<dbReference type="AlphaFoldDB" id="A0A331G0N9"/>
<proteinExistence type="predicted"/>
<evidence type="ECO:0000313" key="3">
    <source>
        <dbReference type="Proteomes" id="UP000283322"/>
    </source>
</evidence>
<evidence type="ECO:0000313" key="1">
    <source>
        <dbReference type="EMBL" id="MSS33313.1"/>
    </source>
</evidence>
<evidence type="ECO:0008006" key="5">
    <source>
        <dbReference type="Google" id="ProtNLM"/>
    </source>
</evidence>
<dbReference type="EMBL" id="MPYG04000025">
    <property type="protein sequence ID" value="ROH03812.1"/>
    <property type="molecule type" value="Genomic_DNA"/>
</dbReference>
<comment type="caution">
    <text evidence="2">The sequence shown here is derived from an EMBL/GenBank/DDBJ whole genome shotgun (WGS) entry which is preliminary data.</text>
</comment>